<dbReference type="GO" id="GO:0016020">
    <property type="term" value="C:membrane"/>
    <property type="evidence" value="ECO:0007669"/>
    <property type="project" value="UniProtKB-SubCell"/>
</dbReference>
<comment type="caution">
    <text evidence="6">The sequence shown here is derived from an EMBL/GenBank/DDBJ whole genome shotgun (WGS) entry which is preliminary data.</text>
</comment>
<evidence type="ECO:0000256" key="2">
    <source>
        <dbReference type="ARBA" id="ARBA00022692"/>
    </source>
</evidence>
<dbReference type="Pfam" id="PF01124">
    <property type="entry name" value="MAPEG"/>
    <property type="match status" value="1"/>
</dbReference>
<protein>
    <submittedName>
        <fullName evidence="6">MAPEG family protein</fullName>
    </submittedName>
</protein>
<accession>A0A552X683</accession>
<name>A0A552X683_9GAMM</name>
<evidence type="ECO:0000313" key="6">
    <source>
        <dbReference type="EMBL" id="TRW50534.1"/>
    </source>
</evidence>
<feature type="transmembrane region" description="Helical" evidence="5">
    <location>
        <begin position="65"/>
        <end position="93"/>
    </location>
</feature>
<reference evidence="6 7" key="1">
    <citation type="submission" date="2019-07" db="EMBL/GenBank/DDBJ databases">
        <authorList>
            <person name="Yang M."/>
            <person name="Zhao D."/>
            <person name="Xiang H."/>
        </authorList>
    </citation>
    <scope>NUCLEOTIDE SEQUENCE [LARGE SCALE GENOMIC DNA]</scope>
    <source>
        <strain evidence="6 7">IM1326</strain>
    </source>
</reference>
<dbReference type="PANTHER" id="PTHR35371:SF1">
    <property type="entry name" value="BLR7753 PROTEIN"/>
    <property type="match status" value="1"/>
</dbReference>
<keyword evidence="7" id="KW-1185">Reference proteome</keyword>
<gene>
    <name evidence="6" type="ORF">FM042_03330</name>
</gene>
<dbReference type="InterPro" id="IPR001129">
    <property type="entry name" value="Membr-assoc_MAPEG"/>
</dbReference>
<evidence type="ECO:0000256" key="5">
    <source>
        <dbReference type="SAM" id="Phobius"/>
    </source>
</evidence>
<evidence type="ECO:0000256" key="4">
    <source>
        <dbReference type="ARBA" id="ARBA00023136"/>
    </source>
</evidence>
<evidence type="ECO:0000256" key="1">
    <source>
        <dbReference type="ARBA" id="ARBA00004370"/>
    </source>
</evidence>
<dbReference type="SUPFAM" id="SSF161084">
    <property type="entry name" value="MAPEG domain-like"/>
    <property type="match status" value="1"/>
</dbReference>
<dbReference type="AlphaFoldDB" id="A0A552X683"/>
<keyword evidence="4 5" id="KW-0472">Membrane</keyword>
<feature type="transmembrane region" description="Helical" evidence="5">
    <location>
        <begin position="113"/>
        <end position="131"/>
    </location>
</feature>
<dbReference type="InterPro" id="IPR023352">
    <property type="entry name" value="MAPEG-like_dom_sf"/>
</dbReference>
<dbReference type="Proteomes" id="UP000320359">
    <property type="component" value="Unassembled WGS sequence"/>
</dbReference>
<keyword evidence="2 5" id="KW-0812">Transmembrane</keyword>
<dbReference type="OrthoDB" id="513661at2"/>
<dbReference type="PANTHER" id="PTHR35371">
    <property type="entry name" value="INNER MEMBRANE PROTEIN"/>
    <property type="match status" value="1"/>
</dbReference>
<dbReference type="EMBL" id="VJWL01000001">
    <property type="protein sequence ID" value="TRW50534.1"/>
    <property type="molecule type" value="Genomic_DNA"/>
</dbReference>
<evidence type="ECO:0000313" key="7">
    <source>
        <dbReference type="Proteomes" id="UP000320359"/>
    </source>
</evidence>
<dbReference type="Gene3D" id="1.20.120.550">
    <property type="entry name" value="Membrane associated eicosanoid/glutathione metabolism-like domain"/>
    <property type="match status" value="1"/>
</dbReference>
<evidence type="ECO:0000256" key="3">
    <source>
        <dbReference type="ARBA" id="ARBA00022989"/>
    </source>
</evidence>
<keyword evidence="3 5" id="KW-1133">Transmembrane helix</keyword>
<comment type="subcellular location">
    <subcellularLocation>
        <location evidence="1">Membrane</location>
    </subcellularLocation>
</comment>
<proteinExistence type="predicted"/>
<organism evidence="6 7">
    <name type="scientific">Aliidiomarina halalkaliphila</name>
    <dbReference type="NCBI Taxonomy" id="2593535"/>
    <lineage>
        <taxon>Bacteria</taxon>
        <taxon>Pseudomonadati</taxon>
        <taxon>Pseudomonadota</taxon>
        <taxon>Gammaproteobacteria</taxon>
        <taxon>Alteromonadales</taxon>
        <taxon>Idiomarinaceae</taxon>
        <taxon>Aliidiomarina</taxon>
    </lineage>
</organism>
<sequence length="133" mass="14904">MLFTLLFTTLFIAMLLPFLAKAPLVIAMNRQPGGYDNRYPRVQQQQLEGFGQRATAAHYNSFEALLIYGLAVFTAVAFNAVDTFTVVLGWVFIGSRVVYLLCYWYDKSTLRSLSWLVGTVACFTIAGRAIWGS</sequence>